<proteinExistence type="predicted"/>
<sequence length="8" mass="985">MAFLDYLI</sequence>
<dbReference type="Proteomes" id="UP000289323">
    <property type="component" value="Unassembled WGS sequence"/>
</dbReference>
<protein>
    <submittedName>
        <fullName evidence="1">F774c5d9-156b-42f2-a98a-c3c4e9949a12</fullName>
    </submittedName>
</protein>
<dbReference type="EMBL" id="OUUZ01000001">
    <property type="protein sequence ID" value="SPQ18269.1"/>
    <property type="molecule type" value="Genomic_DNA"/>
</dbReference>
<evidence type="ECO:0000313" key="1">
    <source>
        <dbReference type="EMBL" id="SPQ18269.1"/>
    </source>
</evidence>
<reference evidence="1 2" key="1">
    <citation type="submission" date="2018-04" db="EMBL/GenBank/DDBJ databases">
        <authorList>
            <person name="Huttner S."/>
            <person name="Dainat J."/>
        </authorList>
    </citation>
    <scope>NUCLEOTIDE SEQUENCE [LARGE SCALE GENOMIC DNA]</scope>
</reference>
<accession>A0A446B721</accession>
<evidence type="ECO:0000313" key="2">
    <source>
        <dbReference type="Proteomes" id="UP000289323"/>
    </source>
</evidence>
<name>A0A446B721_9PEZI</name>
<organism evidence="1 2">
    <name type="scientific">Thermothielavioides terrestris</name>
    <dbReference type="NCBI Taxonomy" id="2587410"/>
    <lineage>
        <taxon>Eukaryota</taxon>
        <taxon>Fungi</taxon>
        <taxon>Dikarya</taxon>
        <taxon>Ascomycota</taxon>
        <taxon>Pezizomycotina</taxon>
        <taxon>Sordariomycetes</taxon>
        <taxon>Sordariomycetidae</taxon>
        <taxon>Sordariales</taxon>
        <taxon>Chaetomiaceae</taxon>
        <taxon>Thermothielavioides</taxon>
    </lineage>
</organism>
<gene>
    <name evidence="1" type="ORF">TT172_LOCUS688</name>
</gene>